<keyword evidence="5" id="KW-1185">Reference proteome</keyword>
<proteinExistence type="predicted"/>
<dbReference type="eggNOG" id="COG4575">
    <property type="taxonomic scope" value="Bacteria"/>
</dbReference>
<dbReference type="STRING" id="716928.GCA_000261485_03651"/>
<reference evidence="4 5" key="1">
    <citation type="submission" date="2017-08" db="EMBL/GenBank/DDBJ databases">
        <title>Multipartite genome sequences of Sinorhizobium species nodulating soybeans.</title>
        <authorList>
            <person name="Tian C.F."/>
        </authorList>
    </citation>
    <scope>NUCLEOTIDE SEQUENCE [LARGE SCALE GENOMIC DNA]</scope>
    <source>
        <strain evidence="4 5">CCBAU 05684</strain>
    </source>
</reference>
<dbReference type="EMBL" id="CP023067">
    <property type="protein sequence ID" value="ASY63973.1"/>
    <property type="molecule type" value="Genomic_DNA"/>
</dbReference>
<keyword evidence="3" id="KW-0472">Membrane</keyword>
<feature type="compositionally biased region" description="Polar residues" evidence="2">
    <location>
        <begin position="1"/>
        <end position="10"/>
    </location>
</feature>
<evidence type="ECO:0000256" key="3">
    <source>
        <dbReference type="SAM" id="Phobius"/>
    </source>
</evidence>
<dbReference type="Proteomes" id="UP000217211">
    <property type="component" value="Chromosome"/>
</dbReference>
<evidence type="ECO:0000256" key="1">
    <source>
        <dbReference type="SAM" id="Coils"/>
    </source>
</evidence>
<evidence type="ECO:0000256" key="2">
    <source>
        <dbReference type="SAM" id="MobiDB-lite"/>
    </source>
</evidence>
<dbReference type="AlphaFoldDB" id="A0A249PDF9"/>
<evidence type="ECO:0008006" key="6">
    <source>
        <dbReference type="Google" id="ProtNLM"/>
    </source>
</evidence>
<dbReference type="RefSeq" id="WP_034856561.1">
    <property type="nucleotide sequence ID" value="NZ_AJQT01000075.1"/>
</dbReference>
<feature type="region of interest" description="Disordered" evidence="2">
    <location>
        <begin position="1"/>
        <end position="25"/>
    </location>
</feature>
<protein>
    <recommendedName>
        <fullName evidence="6">DUF883 domain-containing protein</fullName>
    </recommendedName>
</protein>
<organism evidence="4 5">
    <name type="scientific">Sinorhizobium sojae CCBAU 05684</name>
    <dbReference type="NCBI Taxonomy" id="716928"/>
    <lineage>
        <taxon>Bacteria</taxon>
        <taxon>Pseudomonadati</taxon>
        <taxon>Pseudomonadota</taxon>
        <taxon>Alphaproteobacteria</taxon>
        <taxon>Hyphomicrobiales</taxon>
        <taxon>Rhizobiaceae</taxon>
        <taxon>Sinorhizobium/Ensifer group</taxon>
        <taxon>Sinorhizobium</taxon>
    </lineage>
</organism>
<dbReference type="OrthoDB" id="8421059at2"/>
<keyword evidence="3" id="KW-0812">Transmembrane</keyword>
<keyword evidence="3" id="KW-1133">Transmembrane helix</keyword>
<evidence type="ECO:0000313" key="5">
    <source>
        <dbReference type="Proteomes" id="UP000217211"/>
    </source>
</evidence>
<evidence type="ECO:0000313" key="4">
    <source>
        <dbReference type="EMBL" id="ASY63973.1"/>
    </source>
</evidence>
<gene>
    <name evidence="4" type="ORF">SJ05684_c25340</name>
</gene>
<feature type="transmembrane region" description="Helical" evidence="3">
    <location>
        <begin position="101"/>
        <end position="118"/>
    </location>
</feature>
<sequence>MATGLFSSSSTRKHNGGSGEAPIQDQLDEIRDDVGKLVALLADRGLAASKDARAKARGARASAEADLEDLLASGEQMLSELRSRYADTERQLRTVVREHPVATLGTAAVIGLIMAALLRR</sequence>
<feature type="coiled-coil region" evidence="1">
    <location>
        <begin position="71"/>
        <end position="98"/>
    </location>
</feature>
<accession>A0A249PDF9</accession>
<keyword evidence="1" id="KW-0175">Coiled coil</keyword>
<dbReference type="KEGG" id="esj:SJ05684_c25340"/>
<name>A0A249PDF9_9HYPH</name>